<organism evidence="1 2">
    <name type="scientific">Lithospermum erythrorhizon</name>
    <name type="common">Purple gromwell</name>
    <name type="synonym">Lithospermum officinale var. erythrorhizon</name>
    <dbReference type="NCBI Taxonomy" id="34254"/>
    <lineage>
        <taxon>Eukaryota</taxon>
        <taxon>Viridiplantae</taxon>
        <taxon>Streptophyta</taxon>
        <taxon>Embryophyta</taxon>
        <taxon>Tracheophyta</taxon>
        <taxon>Spermatophyta</taxon>
        <taxon>Magnoliopsida</taxon>
        <taxon>eudicotyledons</taxon>
        <taxon>Gunneridae</taxon>
        <taxon>Pentapetalae</taxon>
        <taxon>asterids</taxon>
        <taxon>lamiids</taxon>
        <taxon>Boraginales</taxon>
        <taxon>Boraginaceae</taxon>
        <taxon>Boraginoideae</taxon>
        <taxon>Lithospermeae</taxon>
        <taxon>Lithospermum</taxon>
    </lineage>
</organism>
<proteinExistence type="predicted"/>
<comment type="caution">
    <text evidence="1">The sequence shown here is derived from an EMBL/GenBank/DDBJ whole genome shotgun (WGS) entry which is preliminary data.</text>
</comment>
<evidence type="ECO:0000313" key="1">
    <source>
        <dbReference type="EMBL" id="GAA0185660.1"/>
    </source>
</evidence>
<dbReference type="Proteomes" id="UP001454036">
    <property type="component" value="Unassembled WGS sequence"/>
</dbReference>
<sequence length="208" mass="23567">METKLHGDEWDYIKNKLKMPQALLVDANARQGGLALLWNCDLDMEVLSFSLHHIEAVIKEDGADPWRMLIHLSSNTSDHLPLLLNKGTRMNGIKRGKARFRFESSSFLYKETTEAVRTSWNKNRMDDPGRNLFGCIQNSRLGLLKWKRDVLGNVQQKIDLKQAALDRLNQGTITNVSKVEAISLSKKLTSYGQLMMSTGDNFLDSSSV</sequence>
<reference evidence="1 2" key="1">
    <citation type="submission" date="2024-01" db="EMBL/GenBank/DDBJ databases">
        <title>The complete chloroplast genome sequence of Lithospermum erythrorhizon: insights into the phylogenetic relationship among Boraginaceae species and the maternal lineages of purple gromwells.</title>
        <authorList>
            <person name="Okada T."/>
            <person name="Watanabe K."/>
        </authorList>
    </citation>
    <scope>NUCLEOTIDE SEQUENCE [LARGE SCALE GENOMIC DNA]</scope>
</reference>
<dbReference type="EMBL" id="BAABME010012934">
    <property type="protein sequence ID" value="GAA0185660.1"/>
    <property type="molecule type" value="Genomic_DNA"/>
</dbReference>
<keyword evidence="2" id="KW-1185">Reference proteome</keyword>
<name>A0AAV3RYQ3_LITER</name>
<gene>
    <name evidence="1" type="ORF">LIER_32948</name>
</gene>
<evidence type="ECO:0000313" key="2">
    <source>
        <dbReference type="Proteomes" id="UP001454036"/>
    </source>
</evidence>
<dbReference type="AlphaFoldDB" id="A0AAV3RYQ3"/>
<accession>A0AAV3RYQ3</accession>
<protein>
    <submittedName>
        <fullName evidence="1">Uncharacterized protein</fullName>
    </submittedName>
</protein>